<sequence length="60" mass="6492">MNDSKKLVTQSFGLSFCITSSRLKLAGFARMGYSLKLASHWATAACAGTFTKALWTIQSS</sequence>
<name>A0A4V2G482_9BACT</name>
<dbReference type="EMBL" id="SHKW01000001">
    <property type="protein sequence ID" value="RZU39916.1"/>
    <property type="molecule type" value="Genomic_DNA"/>
</dbReference>
<protein>
    <submittedName>
        <fullName evidence="1">Uncharacterized protein</fullName>
    </submittedName>
</protein>
<dbReference type="AlphaFoldDB" id="A0A4V2G482"/>
<evidence type="ECO:0000313" key="2">
    <source>
        <dbReference type="Proteomes" id="UP000292958"/>
    </source>
</evidence>
<dbReference type="Proteomes" id="UP000292958">
    <property type="component" value="Unassembled WGS sequence"/>
</dbReference>
<comment type="caution">
    <text evidence="1">The sequence shown here is derived from an EMBL/GenBank/DDBJ whole genome shotgun (WGS) entry which is preliminary data.</text>
</comment>
<proteinExistence type="predicted"/>
<evidence type="ECO:0000313" key="1">
    <source>
        <dbReference type="EMBL" id="RZU39916.1"/>
    </source>
</evidence>
<organism evidence="1 2">
    <name type="scientific">Edaphobacter modestus</name>
    <dbReference type="NCBI Taxonomy" id="388466"/>
    <lineage>
        <taxon>Bacteria</taxon>
        <taxon>Pseudomonadati</taxon>
        <taxon>Acidobacteriota</taxon>
        <taxon>Terriglobia</taxon>
        <taxon>Terriglobales</taxon>
        <taxon>Acidobacteriaceae</taxon>
        <taxon>Edaphobacter</taxon>
    </lineage>
</organism>
<keyword evidence="2" id="KW-1185">Reference proteome</keyword>
<gene>
    <name evidence="1" type="ORF">BDD14_1318</name>
</gene>
<accession>A0A4V2G482</accession>
<reference evidence="1 2" key="1">
    <citation type="submission" date="2019-02" db="EMBL/GenBank/DDBJ databases">
        <title>Genomic Encyclopedia of Archaeal and Bacterial Type Strains, Phase II (KMG-II): from individual species to whole genera.</title>
        <authorList>
            <person name="Goeker M."/>
        </authorList>
    </citation>
    <scope>NUCLEOTIDE SEQUENCE [LARGE SCALE GENOMIC DNA]</scope>
    <source>
        <strain evidence="1 2">DSM 18101</strain>
    </source>
</reference>